<name>A0A224AII2_9FLAO</name>
<evidence type="ECO:0000313" key="3">
    <source>
        <dbReference type="Proteomes" id="UP000263619"/>
    </source>
</evidence>
<gene>
    <name evidence="2" type="ORF">STAT_249</name>
</gene>
<evidence type="ECO:0000256" key="1">
    <source>
        <dbReference type="SAM" id="Phobius"/>
    </source>
</evidence>
<sequence>MVFDTTLVKSGKPAELTNNEGSDDDEVNLVFPEDVYGKSKGSSLTYCLYAAIVIIELIILLSTI</sequence>
<keyword evidence="3" id="KW-1185">Reference proteome</keyword>
<keyword evidence="1" id="KW-0812">Transmembrane</keyword>
<accession>A0A224AII2</accession>
<feature type="transmembrane region" description="Helical" evidence="1">
    <location>
        <begin position="43"/>
        <end position="61"/>
    </location>
</feature>
<dbReference type="Proteomes" id="UP000263619">
    <property type="component" value="Chromosome"/>
</dbReference>
<organism evidence="2 3">
    <name type="scientific">Blattabacterium cuenoti STAT</name>
    <dbReference type="NCBI Taxonomy" id="1457030"/>
    <lineage>
        <taxon>Bacteria</taxon>
        <taxon>Pseudomonadati</taxon>
        <taxon>Bacteroidota</taxon>
        <taxon>Flavobacteriia</taxon>
        <taxon>Flavobacteriales</taxon>
        <taxon>Blattabacteriaceae</taxon>
        <taxon>Blattabacterium</taxon>
    </lineage>
</organism>
<protein>
    <submittedName>
        <fullName evidence="2">Uncharacterized protein</fullName>
    </submittedName>
</protein>
<dbReference type="AlphaFoldDB" id="A0A224AII2"/>
<keyword evidence="1" id="KW-1133">Transmembrane helix</keyword>
<dbReference type="EMBL" id="AP014608">
    <property type="protein sequence ID" value="BBA17183.1"/>
    <property type="molecule type" value="Genomic_DNA"/>
</dbReference>
<evidence type="ECO:0000313" key="2">
    <source>
        <dbReference type="EMBL" id="BBA17183.1"/>
    </source>
</evidence>
<proteinExistence type="predicted"/>
<keyword evidence="1" id="KW-0472">Membrane</keyword>
<reference evidence="2 3" key="1">
    <citation type="submission" date="2014-06" db="EMBL/GenBank/DDBJ databases">
        <title>Genome sequence of the intracellular symbiont Blattabacterium cuenoti, strain STAT from the wood feeding cockroach Salganea taiwanensis taiwanensis.</title>
        <authorList>
            <person name="Kinjo Y."/>
            <person name="Ohkuma M."/>
            <person name="Tokuda G."/>
        </authorList>
    </citation>
    <scope>NUCLEOTIDE SEQUENCE [LARGE SCALE GENOMIC DNA]</scope>
    <source>
        <strain evidence="2 3">STAT</strain>
    </source>
</reference>